<keyword evidence="3" id="KW-1185">Reference proteome</keyword>
<dbReference type="KEGG" id="som:SOMG_03380"/>
<feature type="domain" description="Programmed cell death protein 2 C-terminal" evidence="1">
    <location>
        <begin position="161"/>
        <end position="264"/>
    </location>
</feature>
<dbReference type="EMBL" id="CP115612">
    <property type="protein sequence ID" value="WBW74153.1"/>
    <property type="molecule type" value="Genomic_DNA"/>
</dbReference>
<evidence type="ECO:0000313" key="2">
    <source>
        <dbReference type="EMBL" id="WBW74153.1"/>
    </source>
</evidence>
<gene>
    <name evidence="2" type="primary">trs402</name>
    <name evidence="2" type="ORF">SOMG_03380</name>
</gene>
<dbReference type="Pfam" id="PF04194">
    <property type="entry name" value="PDCD2_C"/>
    <property type="match status" value="1"/>
</dbReference>
<dbReference type="GeneID" id="80876859"/>
<protein>
    <submittedName>
        <fullName evidence="2">SSU-rRNA maturation protein Tsr4-like protein 2 Tsr402</fullName>
    </submittedName>
</protein>
<proteinExistence type="predicted"/>
<dbReference type="AlphaFoldDB" id="A0AAE9WG40"/>
<name>A0AAE9WG40_9SCHI</name>
<dbReference type="Proteomes" id="UP001212411">
    <property type="component" value="Chromosome 2"/>
</dbReference>
<dbReference type="RefSeq" id="XP_056038396.1">
    <property type="nucleotide sequence ID" value="XM_056182170.1"/>
</dbReference>
<evidence type="ECO:0000313" key="3">
    <source>
        <dbReference type="Proteomes" id="UP001212411"/>
    </source>
</evidence>
<sequence length="274" mass="30601">MEGIDLGFLAEGSLKQSDLFDVECSRIGGPPLLLRSEDVSSLKERCDSNMDLLLQMYAPKNNDDSFHRIIYVFANKDGKTQQEGWTKGVRVFRCQASESEFENLNLTLDESSNSKLCNAREIEVDSEPSNEALEVQPKILEDVKVETENPTNEPYTKATGDTSFLKFQKRISRAPDQILRYYHSASAEPLWCNKDGIPTSVPDCSCGAKRILEAQIVSTLLTELNIDHSAEDALDWGVLSIYTCSESCNLANKGIAEEVCWLQKFSDQGIEAPE</sequence>
<dbReference type="GO" id="GO:0005634">
    <property type="term" value="C:nucleus"/>
    <property type="evidence" value="ECO:0007669"/>
    <property type="project" value="TreeGrafter"/>
</dbReference>
<dbReference type="InterPro" id="IPR007320">
    <property type="entry name" value="PDCD2_C"/>
</dbReference>
<organism evidence="2 3">
    <name type="scientific">Schizosaccharomyces osmophilus</name>
    <dbReference type="NCBI Taxonomy" id="2545709"/>
    <lineage>
        <taxon>Eukaryota</taxon>
        <taxon>Fungi</taxon>
        <taxon>Dikarya</taxon>
        <taxon>Ascomycota</taxon>
        <taxon>Taphrinomycotina</taxon>
        <taxon>Schizosaccharomycetes</taxon>
        <taxon>Schizosaccharomycetales</taxon>
        <taxon>Schizosaccharomycetaceae</taxon>
        <taxon>Schizosaccharomyces</taxon>
    </lineage>
</organism>
<reference evidence="2 3" key="1">
    <citation type="journal article" date="2023" name="G3 (Bethesda)">
        <title>A high-quality reference genome for the fission yeast Schizosaccharomyces osmophilus.</title>
        <authorList>
            <person name="Jia G.S."/>
            <person name="Zhang W.C."/>
            <person name="Liang Y."/>
            <person name="Liu X.H."/>
            <person name="Rhind N."/>
            <person name="Pidoux A."/>
            <person name="Brysch-Herzberg M."/>
            <person name="Du L.L."/>
        </authorList>
    </citation>
    <scope>NUCLEOTIDE SEQUENCE [LARGE SCALE GENOMIC DNA]</scope>
    <source>
        <strain evidence="2 3">CBS 15793</strain>
    </source>
</reference>
<dbReference type="PANTHER" id="PTHR12298">
    <property type="entry name" value="PCDC2 PROGRAMMED CELL DEATH PROTEIN 2 -RELATED"/>
    <property type="match status" value="1"/>
</dbReference>
<accession>A0AAE9WG40</accession>
<evidence type="ECO:0000259" key="1">
    <source>
        <dbReference type="Pfam" id="PF04194"/>
    </source>
</evidence>
<dbReference type="PANTHER" id="PTHR12298:SF4">
    <property type="entry name" value="PROGRAMMED CELL DEATH PROTEIN 2"/>
    <property type="match status" value="1"/>
</dbReference>
<dbReference type="GO" id="GO:0005737">
    <property type="term" value="C:cytoplasm"/>
    <property type="evidence" value="ECO:0007669"/>
    <property type="project" value="InterPro"/>
</dbReference>